<gene>
    <name evidence="1" type="ORF">SAMN02745723_10998</name>
</gene>
<protein>
    <submittedName>
        <fullName evidence="1">Uncharacterized protein</fullName>
    </submittedName>
</protein>
<reference evidence="1 2" key="1">
    <citation type="submission" date="2016-10" db="EMBL/GenBank/DDBJ databases">
        <authorList>
            <person name="Varghese N."/>
            <person name="Submissions S."/>
        </authorList>
    </citation>
    <scope>NUCLEOTIDE SEQUENCE [LARGE SCALE GENOMIC DNA]</scope>
    <source>
        <strain evidence="1 2">DSM 5563</strain>
    </source>
</reference>
<sequence length="41" mass="4634">MAWNQAVKNRSKQCNAAQSIKCHELALSFALSIKRWNSADN</sequence>
<proteinExistence type="predicted"/>
<dbReference type="AlphaFoldDB" id="A0AAJ4WCD2"/>
<comment type="caution">
    <text evidence="1">The sequence shown here is derived from an EMBL/GenBank/DDBJ whole genome shotgun (WGS) entry which is preliminary data.</text>
</comment>
<dbReference type="Proteomes" id="UP000226420">
    <property type="component" value="Unassembled WGS sequence"/>
</dbReference>
<evidence type="ECO:0000313" key="2">
    <source>
        <dbReference type="Proteomes" id="UP000226420"/>
    </source>
</evidence>
<organism evidence="1 2">
    <name type="scientific">Pragia fontium DSM 5563 = ATCC 49100</name>
    <dbReference type="NCBI Taxonomy" id="1122977"/>
    <lineage>
        <taxon>Bacteria</taxon>
        <taxon>Pseudomonadati</taxon>
        <taxon>Pseudomonadota</taxon>
        <taxon>Gammaproteobacteria</taxon>
        <taxon>Enterobacterales</taxon>
        <taxon>Budviciaceae</taxon>
        <taxon>Pragia</taxon>
    </lineage>
</organism>
<evidence type="ECO:0000313" key="1">
    <source>
        <dbReference type="EMBL" id="SFD18293.1"/>
    </source>
</evidence>
<name>A0AAJ4WCD2_9GAMM</name>
<dbReference type="EMBL" id="FOLW01000009">
    <property type="protein sequence ID" value="SFD18293.1"/>
    <property type="molecule type" value="Genomic_DNA"/>
</dbReference>
<accession>A0AAJ4WCD2</accession>